<protein>
    <submittedName>
        <fullName evidence="1">Uncharacterized protein</fullName>
    </submittedName>
</protein>
<accession>A0ABT7M132</accession>
<reference evidence="1 2" key="1">
    <citation type="submission" date="2023-06" db="EMBL/GenBank/DDBJ databases">
        <title>Actinomycetospora Odt1-22.</title>
        <authorList>
            <person name="Supong K."/>
        </authorList>
    </citation>
    <scope>NUCLEOTIDE SEQUENCE [LARGE SCALE GENOMIC DNA]</scope>
    <source>
        <strain evidence="1 2">Odt1-22</strain>
    </source>
</reference>
<dbReference type="RefSeq" id="WP_286050399.1">
    <property type="nucleotide sequence ID" value="NZ_JASVWF010000001.1"/>
</dbReference>
<keyword evidence="2" id="KW-1185">Reference proteome</keyword>
<organism evidence="1 2">
    <name type="scientific">Actinomycetospora termitidis</name>
    <dbReference type="NCBI Taxonomy" id="3053470"/>
    <lineage>
        <taxon>Bacteria</taxon>
        <taxon>Bacillati</taxon>
        <taxon>Actinomycetota</taxon>
        <taxon>Actinomycetes</taxon>
        <taxon>Pseudonocardiales</taxon>
        <taxon>Pseudonocardiaceae</taxon>
        <taxon>Actinomycetospora</taxon>
    </lineage>
</organism>
<gene>
    <name evidence="1" type="ORF">QRT03_00210</name>
</gene>
<name>A0ABT7M132_9PSEU</name>
<sequence>MTVRPTLLVVGAAVLGGAGGVLGAALLLVPSGEGAPAVDSPLHGVAPVVVQMDGSAPRAPDCPGSYLTVQDAGAAVPVTGPF</sequence>
<comment type="caution">
    <text evidence="1">The sequence shown here is derived from an EMBL/GenBank/DDBJ whole genome shotgun (WGS) entry which is preliminary data.</text>
</comment>
<dbReference type="Proteomes" id="UP001231924">
    <property type="component" value="Unassembled WGS sequence"/>
</dbReference>
<evidence type="ECO:0000313" key="1">
    <source>
        <dbReference type="EMBL" id="MDL5154369.1"/>
    </source>
</evidence>
<dbReference type="EMBL" id="JASVWF010000001">
    <property type="protein sequence ID" value="MDL5154369.1"/>
    <property type="molecule type" value="Genomic_DNA"/>
</dbReference>
<proteinExistence type="predicted"/>
<evidence type="ECO:0000313" key="2">
    <source>
        <dbReference type="Proteomes" id="UP001231924"/>
    </source>
</evidence>